<proteinExistence type="predicted"/>
<feature type="compositionally biased region" description="Basic and acidic residues" evidence="1">
    <location>
        <begin position="46"/>
        <end position="61"/>
    </location>
</feature>
<evidence type="ECO:0000313" key="3">
    <source>
        <dbReference type="Proteomes" id="UP000813824"/>
    </source>
</evidence>
<feature type="compositionally biased region" description="Low complexity" evidence="1">
    <location>
        <begin position="466"/>
        <end position="476"/>
    </location>
</feature>
<dbReference type="OrthoDB" id="3204217at2759"/>
<feature type="region of interest" description="Disordered" evidence="1">
    <location>
        <begin position="1"/>
        <end position="155"/>
    </location>
</feature>
<feature type="compositionally biased region" description="Pro residues" evidence="1">
    <location>
        <begin position="8"/>
        <end position="17"/>
    </location>
</feature>
<feature type="compositionally biased region" description="Basic residues" evidence="1">
    <location>
        <begin position="23"/>
        <end position="35"/>
    </location>
</feature>
<accession>A0A8K0UH58</accession>
<organism evidence="2 3">
    <name type="scientific">Cristinia sonorae</name>
    <dbReference type="NCBI Taxonomy" id="1940300"/>
    <lineage>
        <taxon>Eukaryota</taxon>
        <taxon>Fungi</taxon>
        <taxon>Dikarya</taxon>
        <taxon>Basidiomycota</taxon>
        <taxon>Agaricomycotina</taxon>
        <taxon>Agaricomycetes</taxon>
        <taxon>Agaricomycetidae</taxon>
        <taxon>Agaricales</taxon>
        <taxon>Pleurotineae</taxon>
        <taxon>Stephanosporaceae</taxon>
        <taxon>Cristinia</taxon>
    </lineage>
</organism>
<sequence>MLAVMWPPSFPYSPTRPSPSASAHKRPRGIWKGRRGSPGPKVPSQSHDHYTEFEQDDRFDSYDDDLDDARSSSSTSSYKRRRVSGSISDLSISPSRPLSPDPSHSAFSGLYHAHHTQATMPPRINSRSTTLQGTSTSSSKSDAHSRKPTQGDMEDWENLKELFSRAAELCEHDEVTEALPLLRAVLRECHRMLTIYPDPSIIYMDAHIVDDSRSPVEDYGTPAEERLHPEWGQDAIDHATKTNLHRRRSRHTELPTAFHATFGIALFLMGNIIAQDPSLALPDEPSTPSTYWLGALDVFETGENLPCLIDGKGVGEISEDWRMAIAWGRTLVCLADEKVSSSIKSQAQIKAQTESSDGSQPTLQEMWAAVNSNHASPFTLTEPVWPKDSPFHSIALNRPPVTRRMSLYSASPHDIMVLATDQFSRGIFHMPHPHYPTHLTSGPSSPAIYRHSSLSPMQSPDLDLTPSGSVSSPGSSSTVTSYFHPISSSSHYHTPSHQRHPRSHFSRPKELFTIASEVLGVAERMQSSAHREYWAIWADSVFNQMKMEADIDVWRGPVTRARGRCWLVVGSARAEEIEEALDRGEIGVLATPSADEAREALTTAISFFERAKGSATTAPDEDAEDVSPLLTEALITLANLTPDENKREELYSRAQAEGGEEIVMELSLPSAGASTPSIGSAMDTRDGAAGYEDAMDES</sequence>
<feature type="region of interest" description="Disordered" evidence="1">
    <location>
        <begin position="439"/>
        <end position="476"/>
    </location>
</feature>
<name>A0A8K0UH58_9AGAR</name>
<feature type="compositionally biased region" description="Low complexity" evidence="1">
    <location>
        <begin position="126"/>
        <end position="140"/>
    </location>
</feature>
<keyword evidence="3" id="KW-1185">Reference proteome</keyword>
<evidence type="ECO:0000256" key="1">
    <source>
        <dbReference type="SAM" id="MobiDB-lite"/>
    </source>
</evidence>
<evidence type="ECO:0000313" key="2">
    <source>
        <dbReference type="EMBL" id="KAH8091659.1"/>
    </source>
</evidence>
<dbReference type="AlphaFoldDB" id="A0A8K0UH58"/>
<feature type="compositionally biased region" description="Low complexity" evidence="1">
    <location>
        <begin position="84"/>
        <end position="105"/>
    </location>
</feature>
<dbReference type="EMBL" id="JAEVFJ010000035">
    <property type="protein sequence ID" value="KAH8091659.1"/>
    <property type="molecule type" value="Genomic_DNA"/>
</dbReference>
<dbReference type="Proteomes" id="UP000813824">
    <property type="component" value="Unassembled WGS sequence"/>
</dbReference>
<gene>
    <name evidence="2" type="ORF">BXZ70DRAFT_952720</name>
</gene>
<feature type="region of interest" description="Disordered" evidence="1">
    <location>
        <begin position="668"/>
        <end position="698"/>
    </location>
</feature>
<comment type="caution">
    <text evidence="2">The sequence shown here is derived from an EMBL/GenBank/DDBJ whole genome shotgun (WGS) entry which is preliminary data.</text>
</comment>
<protein>
    <submittedName>
        <fullName evidence="2">Uncharacterized protein</fullName>
    </submittedName>
</protein>
<reference evidence="2" key="1">
    <citation type="journal article" date="2021" name="New Phytol.">
        <title>Evolutionary innovations through gain and loss of genes in the ectomycorrhizal Boletales.</title>
        <authorList>
            <person name="Wu G."/>
            <person name="Miyauchi S."/>
            <person name="Morin E."/>
            <person name="Kuo A."/>
            <person name="Drula E."/>
            <person name="Varga T."/>
            <person name="Kohler A."/>
            <person name="Feng B."/>
            <person name="Cao Y."/>
            <person name="Lipzen A."/>
            <person name="Daum C."/>
            <person name="Hundley H."/>
            <person name="Pangilinan J."/>
            <person name="Johnson J."/>
            <person name="Barry K."/>
            <person name="LaButti K."/>
            <person name="Ng V."/>
            <person name="Ahrendt S."/>
            <person name="Min B."/>
            <person name="Choi I.G."/>
            <person name="Park H."/>
            <person name="Plett J.M."/>
            <person name="Magnuson J."/>
            <person name="Spatafora J.W."/>
            <person name="Nagy L.G."/>
            <person name="Henrissat B."/>
            <person name="Grigoriev I.V."/>
            <person name="Yang Z.L."/>
            <person name="Xu J."/>
            <person name="Martin F.M."/>
        </authorList>
    </citation>
    <scope>NUCLEOTIDE SEQUENCE</scope>
    <source>
        <strain evidence="2">KKN 215</strain>
    </source>
</reference>